<dbReference type="Gene3D" id="3.40.50.300">
    <property type="entry name" value="P-loop containing nucleotide triphosphate hydrolases"/>
    <property type="match status" value="1"/>
</dbReference>
<dbReference type="EMBL" id="JAUFPN010000144">
    <property type="protein sequence ID" value="MDN3565341.1"/>
    <property type="molecule type" value="Genomic_DNA"/>
</dbReference>
<reference evidence="2" key="1">
    <citation type="journal article" date="2019" name="Int. J. Syst. Evol. Microbiol.">
        <title>The Global Catalogue of Microorganisms (GCM) 10K type strain sequencing project: providing services to taxonomists for standard genome sequencing and annotation.</title>
        <authorList>
            <consortium name="The Broad Institute Genomics Platform"/>
            <consortium name="The Broad Institute Genome Sequencing Center for Infectious Disease"/>
            <person name="Wu L."/>
            <person name="Ma J."/>
        </authorList>
    </citation>
    <scope>NUCLEOTIDE SEQUENCE [LARGE SCALE GENOMIC DNA]</scope>
    <source>
        <strain evidence="2">CECT 7131</strain>
    </source>
</reference>
<dbReference type="SUPFAM" id="SSF52540">
    <property type="entry name" value="P-loop containing nucleoside triphosphate hydrolases"/>
    <property type="match status" value="1"/>
</dbReference>
<evidence type="ECO:0000313" key="2">
    <source>
        <dbReference type="Proteomes" id="UP001529369"/>
    </source>
</evidence>
<name>A0ABT8A6M3_9PROT</name>
<proteinExistence type="predicted"/>
<protein>
    <recommendedName>
        <fullName evidence="3">Damage-inducible mutagenesis protein</fullName>
    </recommendedName>
</protein>
<dbReference type="Proteomes" id="UP001529369">
    <property type="component" value="Unassembled WGS sequence"/>
</dbReference>
<sequence length="252" mass="25447">MDQAAVLAALRSRVARLEGSGRAPQDLGAIPVCEGMGLPGGGLARAAVHDVLAASPGGGAAFCAVLLARARGTILWIACGGEGLLAWPPGLLRFGLAPASLVLVRAERWSDALWAMEEALRCPAVGGALLAASPGRAAGEGRLDLTATRRLQLAAEAGGAFGLLLRPDAGLSGAESRAEPSAAATRWRVGSLPAGAAGGLDEPRWRLELLRAKGGAPGGPWSVTWHAATGRLQLEDAAPAPFREGLARGTAG</sequence>
<gene>
    <name evidence="1" type="ORF">QWZ14_13295</name>
</gene>
<accession>A0ABT8A6M3</accession>
<evidence type="ECO:0000313" key="1">
    <source>
        <dbReference type="EMBL" id="MDN3565341.1"/>
    </source>
</evidence>
<evidence type="ECO:0008006" key="3">
    <source>
        <dbReference type="Google" id="ProtNLM"/>
    </source>
</evidence>
<keyword evidence="2" id="KW-1185">Reference proteome</keyword>
<dbReference type="InterPro" id="IPR027417">
    <property type="entry name" value="P-loop_NTPase"/>
</dbReference>
<organism evidence="1 2">
    <name type="scientific">Paeniroseomonas aquatica</name>
    <dbReference type="NCBI Taxonomy" id="373043"/>
    <lineage>
        <taxon>Bacteria</taxon>
        <taxon>Pseudomonadati</taxon>
        <taxon>Pseudomonadota</taxon>
        <taxon>Alphaproteobacteria</taxon>
        <taxon>Acetobacterales</taxon>
        <taxon>Acetobacteraceae</taxon>
        <taxon>Paeniroseomonas</taxon>
    </lineage>
</organism>
<dbReference type="RefSeq" id="WP_290317164.1">
    <property type="nucleotide sequence ID" value="NZ_JAUFPN010000144.1"/>
</dbReference>
<comment type="caution">
    <text evidence="1">The sequence shown here is derived from an EMBL/GenBank/DDBJ whole genome shotgun (WGS) entry which is preliminary data.</text>
</comment>